<comment type="caution">
    <text evidence="1">The sequence shown here is derived from an EMBL/GenBank/DDBJ whole genome shotgun (WGS) entry which is preliminary data.</text>
</comment>
<evidence type="ECO:0000313" key="1">
    <source>
        <dbReference type="EMBL" id="KAJ5214547.1"/>
    </source>
</evidence>
<accession>A0A9W9T9I0</accession>
<proteinExistence type="predicted"/>
<protein>
    <submittedName>
        <fullName evidence="1">Uncharacterized protein</fullName>
    </submittedName>
</protein>
<gene>
    <name evidence="1" type="ORF">N7449_001716</name>
</gene>
<keyword evidence="2" id="KW-1185">Reference proteome</keyword>
<evidence type="ECO:0000313" key="2">
    <source>
        <dbReference type="Proteomes" id="UP001150942"/>
    </source>
</evidence>
<name>A0A9W9T9I0_9EURO</name>
<dbReference type="Proteomes" id="UP001150942">
    <property type="component" value="Unassembled WGS sequence"/>
</dbReference>
<dbReference type="AlphaFoldDB" id="A0A9W9T9I0"/>
<sequence>MDKQDQYNDFTACLRELAPPKAELRAALNANMISMRNTNNQFRDLMDLAHEHDLLCGGLHSAK</sequence>
<reference evidence="1" key="1">
    <citation type="submission" date="2022-11" db="EMBL/GenBank/DDBJ databases">
        <authorList>
            <person name="Petersen C."/>
        </authorList>
    </citation>
    <scope>NUCLEOTIDE SEQUENCE</scope>
    <source>
        <strain evidence="1">IBT 20477</strain>
    </source>
</reference>
<dbReference type="EMBL" id="JAPQKQ010000001">
    <property type="protein sequence ID" value="KAJ5214547.1"/>
    <property type="molecule type" value="Genomic_DNA"/>
</dbReference>
<reference evidence="1" key="2">
    <citation type="journal article" date="2023" name="IMA Fungus">
        <title>Comparative genomic study of the Penicillium genus elucidates a diverse pangenome and 15 lateral gene transfer events.</title>
        <authorList>
            <person name="Petersen C."/>
            <person name="Sorensen T."/>
            <person name="Nielsen M.R."/>
            <person name="Sondergaard T.E."/>
            <person name="Sorensen J.L."/>
            <person name="Fitzpatrick D.A."/>
            <person name="Frisvad J.C."/>
            <person name="Nielsen K.L."/>
        </authorList>
    </citation>
    <scope>NUCLEOTIDE SEQUENCE</scope>
    <source>
        <strain evidence="1">IBT 20477</strain>
    </source>
</reference>
<organism evidence="1 2">
    <name type="scientific">Penicillium cf. viridicatum</name>
    <dbReference type="NCBI Taxonomy" id="2972119"/>
    <lineage>
        <taxon>Eukaryota</taxon>
        <taxon>Fungi</taxon>
        <taxon>Dikarya</taxon>
        <taxon>Ascomycota</taxon>
        <taxon>Pezizomycotina</taxon>
        <taxon>Eurotiomycetes</taxon>
        <taxon>Eurotiomycetidae</taxon>
        <taxon>Eurotiales</taxon>
        <taxon>Aspergillaceae</taxon>
        <taxon>Penicillium</taxon>
    </lineage>
</organism>